<name>A0AAV4NXZ8_9ARAC</name>
<evidence type="ECO:0000313" key="2">
    <source>
        <dbReference type="EMBL" id="GIX89641.1"/>
    </source>
</evidence>
<organism evidence="2 3">
    <name type="scientific">Caerostris darwini</name>
    <dbReference type="NCBI Taxonomy" id="1538125"/>
    <lineage>
        <taxon>Eukaryota</taxon>
        <taxon>Metazoa</taxon>
        <taxon>Ecdysozoa</taxon>
        <taxon>Arthropoda</taxon>
        <taxon>Chelicerata</taxon>
        <taxon>Arachnida</taxon>
        <taxon>Araneae</taxon>
        <taxon>Araneomorphae</taxon>
        <taxon>Entelegynae</taxon>
        <taxon>Araneoidea</taxon>
        <taxon>Araneidae</taxon>
        <taxon>Caerostris</taxon>
    </lineage>
</organism>
<accession>A0AAV4NXZ8</accession>
<dbReference type="AlphaFoldDB" id="A0AAV4NXZ8"/>
<reference evidence="2 3" key="1">
    <citation type="submission" date="2021-06" db="EMBL/GenBank/DDBJ databases">
        <title>Caerostris darwini draft genome.</title>
        <authorList>
            <person name="Kono N."/>
            <person name="Arakawa K."/>
        </authorList>
    </citation>
    <scope>NUCLEOTIDE SEQUENCE [LARGE SCALE GENOMIC DNA]</scope>
</reference>
<dbReference type="EMBL" id="BPLQ01002195">
    <property type="protein sequence ID" value="GIX89641.1"/>
    <property type="molecule type" value="Genomic_DNA"/>
</dbReference>
<keyword evidence="3" id="KW-1185">Reference proteome</keyword>
<sequence>MIKHLSTTSIQSFCEDHGSHSDSPDTDSGLHINENDSNKPVFLYIWTTQDGMLNVVLESISLVHGVHLPLTYTASKLLSVRPQIGKKPLKTPPSQLECLSRSLDAVASRPLPTIETLPFRKQCTHHL</sequence>
<dbReference type="Proteomes" id="UP001054837">
    <property type="component" value="Unassembled WGS sequence"/>
</dbReference>
<protein>
    <submittedName>
        <fullName evidence="2">Uncharacterized protein</fullName>
    </submittedName>
</protein>
<gene>
    <name evidence="2" type="ORF">CDAR_390451</name>
</gene>
<proteinExistence type="predicted"/>
<comment type="caution">
    <text evidence="2">The sequence shown here is derived from an EMBL/GenBank/DDBJ whole genome shotgun (WGS) entry which is preliminary data.</text>
</comment>
<evidence type="ECO:0000313" key="3">
    <source>
        <dbReference type="Proteomes" id="UP001054837"/>
    </source>
</evidence>
<feature type="compositionally biased region" description="Basic and acidic residues" evidence="1">
    <location>
        <begin position="14"/>
        <end position="23"/>
    </location>
</feature>
<feature type="region of interest" description="Disordered" evidence="1">
    <location>
        <begin position="13"/>
        <end position="32"/>
    </location>
</feature>
<evidence type="ECO:0000256" key="1">
    <source>
        <dbReference type="SAM" id="MobiDB-lite"/>
    </source>
</evidence>